<accession>A0A250DH50</accession>
<evidence type="ECO:0000256" key="1">
    <source>
        <dbReference type="SAM" id="MobiDB-lite"/>
    </source>
</evidence>
<dbReference type="AlphaFoldDB" id="A0A250DH50"/>
<proteinExistence type="predicted"/>
<keyword evidence="2" id="KW-1133">Transmembrane helix</keyword>
<dbReference type="RefSeq" id="WP_095744134.1">
    <property type="nucleotide sequence ID" value="NZ_CP023284.1"/>
</dbReference>
<reference evidence="3 4" key="1">
    <citation type="submission" date="2017-09" db="EMBL/GenBank/DDBJ databases">
        <title>The diverse metabolic capabilities of V. boronicumulans make it an excellent choice for continued studies on novel biodegradation.</title>
        <authorList>
            <person name="Sun S."/>
        </authorList>
    </citation>
    <scope>NUCLEOTIDE SEQUENCE [LARGE SCALE GENOMIC DNA]</scope>
    <source>
        <strain evidence="3 4">J1</strain>
    </source>
</reference>
<keyword evidence="2" id="KW-0812">Transmembrane</keyword>
<dbReference type="EMBL" id="CP023284">
    <property type="protein sequence ID" value="ATA53279.1"/>
    <property type="molecule type" value="Genomic_DNA"/>
</dbReference>
<feature type="region of interest" description="Disordered" evidence="1">
    <location>
        <begin position="117"/>
        <end position="140"/>
    </location>
</feature>
<gene>
    <name evidence="3" type="ORF">CKY39_08700</name>
</gene>
<keyword evidence="2" id="KW-0472">Membrane</keyword>
<protein>
    <recommendedName>
        <fullName evidence="5">Type 4 fimbrial biogenesis protein PilX N-terminal domain-containing protein</fullName>
    </recommendedName>
</protein>
<dbReference type="KEGG" id="vbo:CKY39_08700"/>
<evidence type="ECO:0000256" key="2">
    <source>
        <dbReference type="SAM" id="Phobius"/>
    </source>
</evidence>
<evidence type="ECO:0008006" key="5">
    <source>
        <dbReference type="Google" id="ProtNLM"/>
    </source>
</evidence>
<name>A0A250DH50_9BURK</name>
<feature type="transmembrane region" description="Helical" evidence="2">
    <location>
        <begin position="16"/>
        <end position="37"/>
    </location>
</feature>
<sequence>MKPRVHAGRSTQTQRGAALIIGMIMLLLITLVVTAAFNLSGANLKAVGNLQTRNEAVAAANRAIEEVAASLLVPGSDGTPSLAPPQGTVSMVDINNDGLNDYTVTVAPPVCVRATKAVDSGGGGSTGPGGITGGASSSGSGLAALPDQYNAVWDISTTVTDTTPGATGTTTSVRQGVRALLNKAQFEALCAPPPAAPAEPAPAPP</sequence>
<evidence type="ECO:0000313" key="4">
    <source>
        <dbReference type="Proteomes" id="UP000217154"/>
    </source>
</evidence>
<organism evidence="3 4">
    <name type="scientific">Variovorax boronicumulans</name>
    <dbReference type="NCBI Taxonomy" id="436515"/>
    <lineage>
        <taxon>Bacteria</taxon>
        <taxon>Pseudomonadati</taxon>
        <taxon>Pseudomonadota</taxon>
        <taxon>Betaproteobacteria</taxon>
        <taxon>Burkholderiales</taxon>
        <taxon>Comamonadaceae</taxon>
        <taxon>Variovorax</taxon>
    </lineage>
</organism>
<evidence type="ECO:0000313" key="3">
    <source>
        <dbReference type="EMBL" id="ATA53279.1"/>
    </source>
</evidence>
<dbReference type="Proteomes" id="UP000217154">
    <property type="component" value="Chromosome"/>
</dbReference>
<feature type="compositionally biased region" description="Gly residues" evidence="1">
    <location>
        <begin position="120"/>
        <end position="133"/>
    </location>
</feature>